<feature type="region of interest" description="Disordered" evidence="1">
    <location>
        <begin position="117"/>
        <end position="151"/>
    </location>
</feature>
<gene>
    <name evidence="2" type="ORF">VNO77_03166</name>
</gene>
<organism evidence="2 3">
    <name type="scientific">Canavalia gladiata</name>
    <name type="common">Sword bean</name>
    <name type="synonym">Dolichos gladiatus</name>
    <dbReference type="NCBI Taxonomy" id="3824"/>
    <lineage>
        <taxon>Eukaryota</taxon>
        <taxon>Viridiplantae</taxon>
        <taxon>Streptophyta</taxon>
        <taxon>Embryophyta</taxon>
        <taxon>Tracheophyta</taxon>
        <taxon>Spermatophyta</taxon>
        <taxon>Magnoliopsida</taxon>
        <taxon>eudicotyledons</taxon>
        <taxon>Gunneridae</taxon>
        <taxon>Pentapetalae</taxon>
        <taxon>rosids</taxon>
        <taxon>fabids</taxon>
        <taxon>Fabales</taxon>
        <taxon>Fabaceae</taxon>
        <taxon>Papilionoideae</taxon>
        <taxon>50 kb inversion clade</taxon>
        <taxon>NPAAA clade</taxon>
        <taxon>indigoferoid/millettioid clade</taxon>
        <taxon>Phaseoleae</taxon>
        <taxon>Canavalia</taxon>
    </lineage>
</organism>
<dbReference type="Proteomes" id="UP001367508">
    <property type="component" value="Unassembled WGS sequence"/>
</dbReference>
<sequence length="151" mass="16463">MGTYQFLKEGGSMTLTGQPLLEVTILHLWLSLGNSSRAMQFLIQRPSLPHGLASPREPQHCPPLLAGIPERVTAVPFVLPPPLWTCNRLKRLRSISPTSSTLGMSLTVLPARHDRPPIFPLAMGSEPPPSLPREQLTSSLPADLGGLLEQH</sequence>
<evidence type="ECO:0000313" key="2">
    <source>
        <dbReference type="EMBL" id="KAK7361124.1"/>
    </source>
</evidence>
<evidence type="ECO:0000313" key="3">
    <source>
        <dbReference type="Proteomes" id="UP001367508"/>
    </source>
</evidence>
<reference evidence="2 3" key="1">
    <citation type="submission" date="2024-01" db="EMBL/GenBank/DDBJ databases">
        <title>The genomes of 5 underutilized Papilionoideae crops provide insights into root nodulation and disease resistanc.</title>
        <authorList>
            <person name="Jiang F."/>
        </authorList>
    </citation>
    <scope>NUCLEOTIDE SEQUENCE [LARGE SCALE GENOMIC DNA]</scope>
    <source>
        <strain evidence="2">LVBAO_FW01</strain>
        <tissue evidence="2">Leaves</tissue>
    </source>
</reference>
<proteinExistence type="predicted"/>
<dbReference type="EMBL" id="JAYMYQ010000001">
    <property type="protein sequence ID" value="KAK7361124.1"/>
    <property type="molecule type" value="Genomic_DNA"/>
</dbReference>
<keyword evidence="3" id="KW-1185">Reference proteome</keyword>
<protein>
    <submittedName>
        <fullName evidence="2">Uncharacterized protein</fullName>
    </submittedName>
</protein>
<comment type="caution">
    <text evidence="2">The sequence shown here is derived from an EMBL/GenBank/DDBJ whole genome shotgun (WGS) entry which is preliminary data.</text>
</comment>
<accession>A0AAN9MUD0</accession>
<name>A0AAN9MUD0_CANGL</name>
<dbReference type="AlphaFoldDB" id="A0AAN9MUD0"/>
<evidence type="ECO:0000256" key="1">
    <source>
        <dbReference type="SAM" id="MobiDB-lite"/>
    </source>
</evidence>